<evidence type="ECO:0000256" key="5">
    <source>
        <dbReference type="SAM" id="Phobius"/>
    </source>
</evidence>
<reference evidence="7 8" key="1">
    <citation type="submission" date="2012-01" db="EMBL/GenBank/DDBJ databases">
        <title>The Genome Sequence of Odoribacter laneus YIT 12061.</title>
        <authorList>
            <consortium name="The Broad Institute Genome Sequencing Platform"/>
            <person name="Earl A."/>
            <person name="Ward D."/>
            <person name="Feldgarden M."/>
            <person name="Gevers D."/>
            <person name="Morotomi M."/>
            <person name="Young S.K."/>
            <person name="Zeng Q."/>
            <person name="Gargeya S."/>
            <person name="Fitzgerald M."/>
            <person name="Haas B."/>
            <person name="Abouelleil A."/>
            <person name="Alvarado L."/>
            <person name="Arachchi H.M."/>
            <person name="Berlin A."/>
            <person name="Chapman S.B."/>
            <person name="Gearin G."/>
            <person name="Goldberg J."/>
            <person name="Griggs A."/>
            <person name="Gujja S."/>
            <person name="Hansen M."/>
            <person name="Heiman D."/>
            <person name="Howarth C."/>
            <person name="Larimer J."/>
            <person name="Lui A."/>
            <person name="MacDonald P.J.P."/>
            <person name="McCowen C."/>
            <person name="Montmayeur A."/>
            <person name="Murphy C."/>
            <person name="Neiman D."/>
            <person name="Pearson M."/>
            <person name="Priest M."/>
            <person name="Roberts A."/>
            <person name="Saif S."/>
            <person name="Shea T."/>
            <person name="Sisk P."/>
            <person name="Stolte C."/>
            <person name="Sykes S."/>
            <person name="Wortman J."/>
            <person name="Nusbaum C."/>
            <person name="Birren B."/>
        </authorList>
    </citation>
    <scope>NUCLEOTIDE SEQUENCE [LARGE SCALE GENOMIC DNA]</scope>
    <source>
        <strain evidence="7 8">YIT 12061</strain>
    </source>
</reference>
<evidence type="ECO:0000256" key="2">
    <source>
        <dbReference type="ARBA" id="ARBA00022692"/>
    </source>
</evidence>
<organism evidence="7 8">
    <name type="scientific">Odoribacter laneus YIT 12061</name>
    <dbReference type="NCBI Taxonomy" id="742817"/>
    <lineage>
        <taxon>Bacteria</taxon>
        <taxon>Pseudomonadati</taxon>
        <taxon>Bacteroidota</taxon>
        <taxon>Bacteroidia</taxon>
        <taxon>Bacteroidales</taxon>
        <taxon>Odoribacteraceae</taxon>
        <taxon>Odoribacter</taxon>
    </lineage>
</organism>
<evidence type="ECO:0000259" key="6">
    <source>
        <dbReference type="Pfam" id="PF04357"/>
    </source>
</evidence>
<protein>
    <recommendedName>
        <fullName evidence="6">Translocation and assembly module TamB C-terminal domain-containing protein</fullName>
    </recommendedName>
</protein>
<keyword evidence="2 5" id="KW-0812">Transmembrane</keyword>
<keyword evidence="4 5" id="KW-0472">Membrane</keyword>
<dbReference type="InterPro" id="IPR007452">
    <property type="entry name" value="TamB_C"/>
</dbReference>
<dbReference type="GO" id="GO:0097347">
    <property type="term" value="C:TAM protein secretion complex"/>
    <property type="evidence" value="ECO:0007669"/>
    <property type="project" value="TreeGrafter"/>
</dbReference>
<dbReference type="PATRIC" id="fig|742817.3.peg.1772"/>
<accession>H1DHC4</accession>
<evidence type="ECO:0000256" key="3">
    <source>
        <dbReference type="ARBA" id="ARBA00022989"/>
    </source>
</evidence>
<evidence type="ECO:0000313" key="7">
    <source>
        <dbReference type="EMBL" id="EHP47807.1"/>
    </source>
</evidence>
<evidence type="ECO:0000256" key="1">
    <source>
        <dbReference type="ARBA" id="ARBA00004167"/>
    </source>
</evidence>
<keyword evidence="3 5" id="KW-1133">Transmembrane helix</keyword>
<dbReference type="GO" id="GO:0005886">
    <property type="term" value="C:plasma membrane"/>
    <property type="evidence" value="ECO:0007669"/>
    <property type="project" value="InterPro"/>
</dbReference>
<comment type="subcellular location">
    <subcellularLocation>
        <location evidence="1">Membrane</location>
        <topology evidence="1">Single-pass membrane protein</topology>
    </subcellularLocation>
</comment>
<gene>
    <name evidence="7" type="ORF">HMPREF9449_01660</name>
</gene>
<evidence type="ECO:0000256" key="4">
    <source>
        <dbReference type="ARBA" id="ARBA00023136"/>
    </source>
</evidence>
<feature type="domain" description="Translocation and assembly module TamB C-terminal" evidence="6">
    <location>
        <begin position="1112"/>
        <end position="1525"/>
    </location>
</feature>
<dbReference type="STRING" id="742817.HMPREF9449_01660"/>
<comment type="caution">
    <text evidence="7">The sequence shown here is derived from an EMBL/GenBank/DDBJ whole genome shotgun (WGS) entry which is preliminary data.</text>
</comment>
<dbReference type="PANTHER" id="PTHR36985">
    <property type="entry name" value="TRANSLOCATION AND ASSEMBLY MODULE SUBUNIT TAMB"/>
    <property type="match status" value="1"/>
</dbReference>
<dbReference type="Proteomes" id="UP000004892">
    <property type="component" value="Unassembled WGS sequence"/>
</dbReference>
<dbReference type="HOGENOM" id="CLU_002997_0_0_10"/>
<dbReference type="Pfam" id="PF04357">
    <property type="entry name" value="TamB"/>
    <property type="match status" value="1"/>
</dbReference>
<dbReference type="eggNOG" id="COG2911">
    <property type="taxonomic scope" value="Bacteria"/>
</dbReference>
<sequence>MRKVFKYIFRILLGVILLVGLGVILLYLPPVQRFVKNKAITYAAKKLDMQVQVGNLALKFPLDLTLEEVYVGKTVRDTFAYIGKLHLDVGLKRIFRKELAVKELALNRVKFRLQNDTTGMELSVGLDTLELKADRMDLKNKEINVRELRVATGDIFLRGGKGNEEKDTTAATPFDWKFYLEGLELSQISYNMETPTLPLLSARLERGMISKGEVDIGKQEIDVQTVAVAEGECRIQTAASETVPETVAEELTDTTSLWTVKAARVEVKNYAFTLLESSGQHFELNLSNIGIQIDSVYNRGSVVRADLKQLQVIRKEGGRIEQMQARVDLEPAYTEAGNVYVRTPYSSLRLNAFSEAPLSGIIRQSPLKVKLDASVGMEDIRLLWKDLPPELVGKKLSIQTEFAYSENRIDLKRLRTSMAGFFDLQGKGQFSSIRDLQNISGNFILKGELKDIAFVKHMTGGNFEIPPDIQLDMEVSALRGELSPHIEICRNAGCLVVAGNYSIPALTYDLHLQADRFDVAPFLPADSLGILTADIRLVGKGIELKEAESRLSVEIGQLTYKRHAYRDIQLIAGVDRMKWKGELKSEDPDLILQLAFQADSLDKRYVLGLEGEVGMVNLKELNLFQDDFSLSMKVKADAAIEKEDSYLLNVGLDQVRIDDGRGFYNLGGLLLHLLSDRRETHVDLVSGDFHMTFRADTLITQLPPMFAAVAAEVKQQIQQREFDMVKIQALLPFFRLKINGSTENVMGKYLQSKGILFKEIALAVSSTPAEGFHLKSGILHPVLDKVELDSIVLNIDQRGEQLTYRLQALNPQGIVKDLYNVQASGYIRQDRVEVEICQKNKQNQTGVHIGADLILRDSSYVISLFPENPVLGYTSWMINAGNRIIIGPGGRITADLRIVYQEKLVSIQSLEDRGAEKERLQIEINGIDLAALTKVIPFIPDLSGKLNTDLLFYSLEDHVIADGDLSIGDFYYQKQRIGDVGLNVFYDAANRFTNHAVNFSLYLDEIQRVIAKGKFSTSEQNRDVEIDLSIPSLPLYLVNAFVPADVVKLSGDLNGKVELRGTLDRPQLNGGLAFQNGQAEAVMLGTAFGLDSTLIPIRDGKLSFRNFAFTAPNRQALLVNGELTLTPFSDMRMDMNFKATNFQVVNVKKNPVSLLYGKAYADVGVSLKGPFTALNLTGGINLLNNTSINYVIKSSTPQLKDRSIELVRFVSFRDTTLLQKDLLTNRVNNSSFMMKLFIEIGSAVNVVINLSEDGDNQVAIQGGGNLIYSMNPEGGNNLVGKYTLSGGMVRYAIPVVGEKNFNIRSGSYVEWTGPLENPSLYITASESVKVSVSEDNQSSRLVNFDAIIRIEGNLNQPQITFDLSAPNDQAIQTQLAAFSAEERTKQAMNLLIYGTYSGPGTVNTGNSANNTLNNFVEKELNQWSRKYLKNAGLTFGIDSYNQIGAGGQEVKKTDVSYQFSKQLFNDKINVKIGGRVTTDNDPATGMEQNLVDDIAIEYMFSKNRNWFLKIFRHTNYESVLEGEVTQTGFGIVLRKSFRKIKDLFIRKSKRIIRDNQRKNKHDGEM</sequence>
<feature type="transmembrane region" description="Helical" evidence="5">
    <location>
        <begin position="7"/>
        <end position="28"/>
    </location>
</feature>
<name>H1DHC4_9BACT</name>
<dbReference type="PANTHER" id="PTHR36985:SF1">
    <property type="entry name" value="TRANSLOCATION AND ASSEMBLY MODULE SUBUNIT TAMB"/>
    <property type="match status" value="1"/>
</dbReference>
<dbReference type="GO" id="GO:0009306">
    <property type="term" value="P:protein secretion"/>
    <property type="evidence" value="ECO:0007669"/>
    <property type="project" value="InterPro"/>
</dbReference>
<dbReference type="EMBL" id="ADMC01000022">
    <property type="protein sequence ID" value="EHP47807.1"/>
    <property type="molecule type" value="Genomic_DNA"/>
</dbReference>
<keyword evidence="8" id="KW-1185">Reference proteome</keyword>
<dbReference type="GeneID" id="98069223"/>
<evidence type="ECO:0000313" key="8">
    <source>
        <dbReference type="Proteomes" id="UP000004892"/>
    </source>
</evidence>
<proteinExistence type="predicted"/>
<dbReference type="RefSeq" id="WP_009136808.1">
    <property type="nucleotide sequence ID" value="NZ_JH594596.1"/>
</dbReference>